<feature type="transmembrane region" description="Helical" evidence="1">
    <location>
        <begin position="251"/>
        <end position="275"/>
    </location>
</feature>
<sequence>MSMISRKGLAIAAVTLLALFVVVMPSPVSAQSSLECQKVWPGPSSTNDVLTCLSDKDRIKDQWRYYVFPGFSALLFLVILISFPIVFICVSCCRCCSCCKPQEAEVTANSRCFLWMWIAYAILWSCGVVVLVIYGAKLLGASLPALVDDTLDGPLKYFNETAEKIVDFTSNWSTGERQPLPGINLDITTFSDVSDKVTDFLTTLKDNMNKYAGWVPIVSYCIGAVGVVLMFLMILLACCRCCVPCLPMGLSCVYWIFGIVYSLLGVAAILVAYAATVGCGEIQLQYKREPGILQWYAVPYCESMFNFSSVNAEVRKTETTYAQQACTSLLEVCDNTLLPLPRPFTCGNNITSADQCPNMGTMAAVLESSTVKASTMACPVPTASCSLTECAANCTNPTVKSGAAQLLSVAAQARNASIAVSYATPLLECNFVVDQLLGAAGSCNDLKTGSLMLGVGFFVGGLMFGLAIYIMFRGSCVWKNPK</sequence>
<dbReference type="PANTHER" id="PTHR39669">
    <property type="entry name" value="MEMBRANE-ASSOCIATED PROTEIN"/>
    <property type="match status" value="1"/>
</dbReference>
<evidence type="ECO:0000256" key="2">
    <source>
        <dbReference type="SAM" id="SignalP"/>
    </source>
</evidence>
<feature type="transmembrane region" description="Helical" evidence="1">
    <location>
        <begin position="114"/>
        <end position="136"/>
    </location>
</feature>
<comment type="caution">
    <text evidence="3">The sequence shown here is derived from an EMBL/GenBank/DDBJ whole genome shotgun (WGS) entry which is preliminary data.</text>
</comment>
<feature type="transmembrane region" description="Helical" evidence="1">
    <location>
        <begin position="217"/>
        <end position="239"/>
    </location>
</feature>
<dbReference type="Proteomes" id="UP000192257">
    <property type="component" value="Unassembled WGS sequence"/>
</dbReference>
<dbReference type="EMBL" id="NBCO01000015">
    <property type="protein sequence ID" value="ORC88784.1"/>
    <property type="molecule type" value="Genomic_DNA"/>
</dbReference>
<feature type="signal peptide" evidence="2">
    <location>
        <begin position="1"/>
        <end position="30"/>
    </location>
</feature>
<protein>
    <submittedName>
        <fullName evidence="3">Uncharacterized protein</fullName>
    </submittedName>
</protein>
<evidence type="ECO:0000313" key="3">
    <source>
        <dbReference type="EMBL" id="ORC88784.1"/>
    </source>
</evidence>
<keyword evidence="1" id="KW-0812">Transmembrane</keyword>
<organism evidence="3 4">
    <name type="scientific">Trypanosoma theileri</name>
    <dbReference type="NCBI Taxonomy" id="67003"/>
    <lineage>
        <taxon>Eukaryota</taxon>
        <taxon>Discoba</taxon>
        <taxon>Euglenozoa</taxon>
        <taxon>Kinetoplastea</taxon>
        <taxon>Metakinetoplastina</taxon>
        <taxon>Trypanosomatida</taxon>
        <taxon>Trypanosomatidae</taxon>
        <taxon>Trypanosoma</taxon>
    </lineage>
</organism>
<name>A0A1X0NVP9_9TRYP</name>
<keyword evidence="4" id="KW-1185">Reference proteome</keyword>
<feature type="transmembrane region" description="Helical" evidence="1">
    <location>
        <begin position="451"/>
        <end position="472"/>
    </location>
</feature>
<keyword evidence="1" id="KW-1133">Transmembrane helix</keyword>
<dbReference type="VEuPathDB" id="TriTrypDB:TM35_000152150"/>
<accession>A0A1X0NVP9</accession>
<dbReference type="AlphaFoldDB" id="A0A1X0NVP9"/>
<feature type="chain" id="PRO_5012326291" evidence="2">
    <location>
        <begin position="31"/>
        <end position="482"/>
    </location>
</feature>
<evidence type="ECO:0000313" key="4">
    <source>
        <dbReference type="Proteomes" id="UP000192257"/>
    </source>
</evidence>
<evidence type="ECO:0000256" key="1">
    <source>
        <dbReference type="SAM" id="Phobius"/>
    </source>
</evidence>
<keyword evidence="2" id="KW-0732">Signal</keyword>
<feature type="transmembrane region" description="Helical" evidence="1">
    <location>
        <begin position="66"/>
        <end position="93"/>
    </location>
</feature>
<reference evidence="3 4" key="1">
    <citation type="submission" date="2017-03" db="EMBL/GenBank/DDBJ databases">
        <title>An alternative strategy for trypanosome survival in the mammalian bloodstream revealed through genome and transcriptome analysis of the ubiquitous bovine parasite Trypanosoma (Megatrypanum) theileri.</title>
        <authorList>
            <person name="Kelly S."/>
            <person name="Ivens A."/>
            <person name="Mott A."/>
            <person name="O'Neill E."/>
            <person name="Emms D."/>
            <person name="Macleod O."/>
            <person name="Voorheis P."/>
            <person name="Matthews J."/>
            <person name="Matthews K."/>
            <person name="Carrington M."/>
        </authorList>
    </citation>
    <scope>NUCLEOTIDE SEQUENCE [LARGE SCALE GENOMIC DNA]</scope>
    <source>
        <strain evidence="3">Edinburgh</strain>
    </source>
</reference>
<dbReference type="OrthoDB" id="251390at2759"/>
<dbReference type="PANTHER" id="PTHR39669:SF2">
    <property type="entry name" value="MEMBRANE-ASSOCIATED PROTEIN"/>
    <property type="match status" value="1"/>
</dbReference>
<dbReference type="GeneID" id="39985647"/>
<gene>
    <name evidence="3" type="ORF">TM35_000152150</name>
</gene>
<dbReference type="RefSeq" id="XP_028882850.1">
    <property type="nucleotide sequence ID" value="XM_029025867.1"/>
</dbReference>
<proteinExistence type="predicted"/>
<keyword evidence="1" id="KW-0472">Membrane</keyword>